<dbReference type="EMBL" id="CACVAZ010000063">
    <property type="protein sequence ID" value="CAA6810089.1"/>
    <property type="molecule type" value="Genomic_DNA"/>
</dbReference>
<evidence type="ECO:0000256" key="1">
    <source>
        <dbReference type="SAM" id="SignalP"/>
    </source>
</evidence>
<keyword evidence="1" id="KW-0732">Signal</keyword>
<organism evidence="2">
    <name type="scientific">uncultured Sulfurovum sp</name>
    <dbReference type="NCBI Taxonomy" id="269237"/>
    <lineage>
        <taxon>Bacteria</taxon>
        <taxon>Pseudomonadati</taxon>
        <taxon>Campylobacterota</taxon>
        <taxon>Epsilonproteobacteria</taxon>
        <taxon>Campylobacterales</taxon>
        <taxon>Sulfurovaceae</taxon>
        <taxon>Sulfurovum</taxon>
        <taxon>environmental samples</taxon>
    </lineage>
</organism>
<reference evidence="2" key="1">
    <citation type="submission" date="2020-01" db="EMBL/GenBank/DDBJ databases">
        <authorList>
            <person name="Meier V. D."/>
            <person name="Meier V D."/>
        </authorList>
    </citation>
    <scope>NUCLEOTIDE SEQUENCE</scope>
    <source>
        <strain evidence="2">HLG_WM_MAG_02</strain>
    </source>
</reference>
<feature type="signal peptide" evidence="1">
    <location>
        <begin position="1"/>
        <end position="22"/>
    </location>
</feature>
<protein>
    <submittedName>
        <fullName evidence="2">Uncharacterized protein</fullName>
    </submittedName>
</protein>
<proteinExistence type="predicted"/>
<evidence type="ECO:0000313" key="2">
    <source>
        <dbReference type="EMBL" id="CAA6810089.1"/>
    </source>
</evidence>
<gene>
    <name evidence="2" type="ORF">HELGO_WM14753</name>
</gene>
<dbReference type="AlphaFoldDB" id="A0A6S6SNN7"/>
<feature type="chain" id="PRO_5028349818" evidence="1">
    <location>
        <begin position="23"/>
        <end position="79"/>
    </location>
</feature>
<name>A0A6S6SNN7_9BACT</name>
<accession>A0A6S6SNN7</accession>
<sequence length="79" mass="8942">MKIQISKILIALLIATLSTAYANNHSNQAISKAKHYTQMSTVELQIEVERLSNKGILPFEMGLELLKRWAESKKEVKSL</sequence>